<dbReference type="InterPro" id="IPR050109">
    <property type="entry name" value="HTH-type_TetR-like_transc_reg"/>
</dbReference>
<dbReference type="SUPFAM" id="SSF48498">
    <property type="entry name" value="Tetracyclin repressor-like, C-terminal domain"/>
    <property type="match status" value="1"/>
</dbReference>
<protein>
    <submittedName>
        <fullName evidence="8">AcrR family transcriptional regulator</fullName>
    </submittedName>
</protein>
<dbReference type="SUPFAM" id="SSF46689">
    <property type="entry name" value="Homeodomain-like"/>
    <property type="match status" value="1"/>
</dbReference>
<evidence type="ECO:0000256" key="3">
    <source>
        <dbReference type="ARBA" id="ARBA00023125"/>
    </source>
</evidence>
<keyword evidence="4" id="KW-0804">Transcription</keyword>
<sequence length="219" mass="23368">MSGQPARDEHTPPLTAKGDDRRRALLDAAEHILIEQGNARLSMRAVAATAGVRLGHLQYYFPARADLIQAVLARALERSLDRLTRTTGAPAEAPAGAPAGTALDGDPADLVAALLTEHADPRLTRLFAEIWALAARDDAVASVARAFYRDYRDHVATVIARANPGQPDAVNLARAEVLVMLLEGASLFRSGITGDRSAATDTELVRTALRLLGDAAHER</sequence>
<keyword evidence="3 5" id="KW-0238">DNA-binding</keyword>
<feature type="domain" description="HTH tetR-type" evidence="7">
    <location>
        <begin position="19"/>
        <end position="79"/>
    </location>
</feature>
<keyword evidence="2" id="KW-0805">Transcription regulation</keyword>
<feature type="region of interest" description="Disordered" evidence="6">
    <location>
        <begin position="1"/>
        <end position="21"/>
    </location>
</feature>
<dbReference type="InterPro" id="IPR039538">
    <property type="entry name" value="BetI_C"/>
</dbReference>
<reference evidence="8 9" key="1">
    <citation type="submission" date="2022-06" db="EMBL/GenBank/DDBJ databases">
        <title>Sequencing the genomes of 1000 actinobacteria strains.</title>
        <authorList>
            <person name="Klenk H.-P."/>
        </authorList>
    </citation>
    <scope>NUCLEOTIDE SEQUENCE [LARGE SCALE GENOMIC DNA]</scope>
    <source>
        <strain evidence="8 9">DSM 44170</strain>
    </source>
</reference>
<evidence type="ECO:0000259" key="7">
    <source>
        <dbReference type="PROSITE" id="PS50977"/>
    </source>
</evidence>
<dbReference type="Pfam" id="PF00440">
    <property type="entry name" value="TetR_N"/>
    <property type="match status" value="1"/>
</dbReference>
<dbReference type="EMBL" id="JAMZEC010000001">
    <property type="protein sequence ID" value="MCP2350136.1"/>
    <property type="molecule type" value="Genomic_DNA"/>
</dbReference>
<dbReference type="PRINTS" id="PR00455">
    <property type="entry name" value="HTHTETR"/>
</dbReference>
<dbReference type="RefSeq" id="WP_253775252.1">
    <property type="nucleotide sequence ID" value="NZ_BAAAVE010000051.1"/>
</dbReference>
<keyword evidence="1" id="KW-0678">Repressor</keyword>
<gene>
    <name evidence="8" type="ORF">HD595_006258</name>
</gene>
<dbReference type="PROSITE" id="PS50977">
    <property type="entry name" value="HTH_TETR_2"/>
    <property type="match status" value="1"/>
</dbReference>
<evidence type="ECO:0000313" key="8">
    <source>
        <dbReference type="EMBL" id="MCP2350136.1"/>
    </source>
</evidence>
<evidence type="ECO:0000313" key="9">
    <source>
        <dbReference type="Proteomes" id="UP001320766"/>
    </source>
</evidence>
<dbReference type="Gene3D" id="1.10.357.10">
    <property type="entry name" value="Tetracycline Repressor, domain 2"/>
    <property type="match status" value="1"/>
</dbReference>
<proteinExistence type="predicted"/>
<dbReference type="PANTHER" id="PTHR30055:SF226">
    <property type="entry name" value="HTH-TYPE TRANSCRIPTIONAL REGULATOR PKSA"/>
    <property type="match status" value="1"/>
</dbReference>
<comment type="caution">
    <text evidence="8">The sequence shown here is derived from an EMBL/GenBank/DDBJ whole genome shotgun (WGS) entry which is preliminary data.</text>
</comment>
<evidence type="ECO:0000256" key="1">
    <source>
        <dbReference type="ARBA" id="ARBA00022491"/>
    </source>
</evidence>
<evidence type="ECO:0000256" key="4">
    <source>
        <dbReference type="ARBA" id="ARBA00023163"/>
    </source>
</evidence>
<dbReference type="PANTHER" id="PTHR30055">
    <property type="entry name" value="HTH-TYPE TRANSCRIPTIONAL REGULATOR RUTR"/>
    <property type="match status" value="1"/>
</dbReference>
<keyword evidence="9" id="KW-1185">Reference proteome</keyword>
<organism evidence="8 9">
    <name type="scientific">Nonomuraea roseoviolacea subsp. carminata</name>
    <dbReference type="NCBI Taxonomy" id="160689"/>
    <lineage>
        <taxon>Bacteria</taxon>
        <taxon>Bacillati</taxon>
        <taxon>Actinomycetota</taxon>
        <taxon>Actinomycetes</taxon>
        <taxon>Streptosporangiales</taxon>
        <taxon>Streptosporangiaceae</taxon>
        <taxon>Nonomuraea</taxon>
    </lineage>
</organism>
<name>A0ABT1K9R7_9ACTN</name>
<dbReference type="Pfam" id="PF13977">
    <property type="entry name" value="TetR_C_6"/>
    <property type="match status" value="1"/>
</dbReference>
<accession>A0ABT1K9R7</accession>
<dbReference type="Proteomes" id="UP001320766">
    <property type="component" value="Unassembled WGS sequence"/>
</dbReference>
<evidence type="ECO:0000256" key="5">
    <source>
        <dbReference type="PROSITE-ProRule" id="PRU00335"/>
    </source>
</evidence>
<dbReference type="InterPro" id="IPR001647">
    <property type="entry name" value="HTH_TetR"/>
</dbReference>
<feature type="DNA-binding region" description="H-T-H motif" evidence="5">
    <location>
        <begin position="42"/>
        <end position="61"/>
    </location>
</feature>
<dbReference type="InterPro" id="IPR036271">
    <property type="entry name" value="Tet_transcr_reg_TetR-rel_C_sf"/>
</dbReference>
<evidence type="ECO:0000256" key="2">
    <source>
        <dbReference type="ARBA" id="ARBA00023015"/>
    </source>
</evidence>
<evidence type="ECO:0000256" key="6">
    <source>
        <dbReference type="SAM" id="MobiDB-lite"/>
    </source>
</evidence>
<dbReference type="InterPro" id="IPR009057">
    <property type="entry name" value="Homeodomain-like_sf"/>
</dbReference>